<dbReference type="AlphaFoldDB" id="A0A6A5HQV7"/>
<feature type="compositionally biased region" description="Polar residues" evidence="2">
    <location>
        <begin position="347"/>
        <end position="356"/>
    </location>
</feature>
<protein>
    <recommendedName>
        <fullName evidence="1">non-specific serine/threonine protein kinase</fullName>
        <ecNumber evidence="1">2.7.11.1</ecNumber>
    </recommendedName>
</protein>
<evidence type="ECO:0000313" key="5">
    <source>
        <dbReference type="EMBL" id="KAF1770298.1"/>
    </source>
</evidence>
<dbReference type="SUPFAM" id="SSF56112">
    <property type="entry name" value="Protein kinase-like (PK-like)"/>
    <property type="match status" value="1"/>
</dbReference>
<dbReference type="GO" id="GO:0005524">
    <property type="term" value="F:ATP binding"/>
    <property type="evidence" value="ECO:0007669"/>
    <property type="project" value="InterPro"/>
</dbReference>
<dbReference type="Gene3D" id="1.10.510.10">
    <property type="entry name" value="Transferase(Phosphotransferase) domain 1"/>
    <property type="match status" value="1"/>
</dbReference>
<organism evidence="5 6">
    <name type="scientific">Caenorhabditis remanei</name>
    <name type="common">Caenorhabditis vulgaris</name>
    <dbReference type="NCBI Taxonomy" id="31234"/>
    <lineage>
        <taxon>Eukaryota</taxon>
        <taxon>Metazoa</taxon>
        <taxon>Ecdysozoa</taxon>
        <taxon>Nematoda</taxon>
        <taxon>Chromadorea</taxon>
        <taxon>Rhabditida</taxon>
        <taxon>Rhabditina</taxon>
        <taxon>Rhabditomorpha</taxon>
        <taxon>Rhabditoidea</taxon>
        <taxon>Rhabditidae</taxon>
        <taxon>Peloderinae</taxon>
        <taxon>Caenorhabditis</taxon>
    </lineage>
</organism>
<feature type="region of interest" description="Disordered" evidence="2">
    <location>
        <begin position="285"/>
        <end position="425"/>
    </location>
</feature>
<dbReference type="KEGG" id="crq:GCK72_002116"/>
<dbReference type="RefSeq" id="XP_053591909.1">
    <property type="nucleotide sequence ID" value="XM_053723264.1"/>
</dbReference>
<dbReference type="EC" id="2.7.11.1" evidence="1"/>
<evidence type="ECO:0000256" key="1">
    <source>
        <dbReference type="ARBA" id="ARBA00012513"/>
    </source>
</evidence>
<gene>
    <name evidence="5" type="ORF">GCK72_002116</name>
</gene>
<dbReference type="PROSITE" id="PS50011">
    <property type="entry name" value="PROTEIN_KINASE_DOM"/>
    <property type="match status" value="1"/>
</dbReference>
<evidence type="ECO:0000313" key="6">
    <source>
        <dbReference type="Proteomes" id="UP000483820"/>
    </source>
</evidence>
<dbReference type="Proteomes" id="UP000483820">
    <property type="component" value="Chromosome I"/>
</dbReference>
<comment type="caution">
    <text evidence="5">The sequence shown here is derived from an EMBL/GenBank/DDBJ whole genome shotgun (WGS) entry which is preliminary data.</text>
</comment>
<name>A0A6A5HQV7_CAERE</name>
<dbReference type="InterPro" id="IPR000719">
    <property type="entry name" value="Prot_kinase_dom"/>
</dbReference>
<feature type="compositionally biased region" description="Basic and acidic residues" evidence="2">
    <location>
        <begin position="285"/>
        <end position="343"/>
    </location>
</feature>
<keyword evidence="3" id="KW-0812">Transmembrane</keyword>
<feature type="compositionally biased region" description="Basic and acidic residues" evidence="2">
    <location>
        <begin position="366"/>
        <end position="379"/>
    </location>
</feature>
<sequence>MNNENSTPPAPKIMRPGHVVDKWRVKALLGKGACGVVYKVEDKNRKGYCAAMKVEYDSQEFDRTLQIEVHILTKLKQSKDVLNIIDCGKRKHYTYMVTTLCGKDLMALKLKIQRGFNDTTVMRVALFTLYGLKQLHEVGFVHRDVKPGNIMTAANRGHDSRFLILIDFGMARSFVITGDDGRKKLRPMRRKIPLRGTVRYCSMNVHERTEQGRSDDLIAMIYTIIFLTIGLPWAQIKNENEIMSMKKSTKDATLFELMTAINRLKINFLDPYEWEDEEIEKMAKVEQEEKEEKEKEKQREKEMEKKKEKEKENEKEKEKEEEKKVDKEKEYEMGKEKQKENDLKSGQMETAKSAKSTDGVFGEADEEKKLKVKTSDEQQKTSNVDICNKLHSAKDLASSHSDANENSQMGSVTKTGDPVPGHVNDMETAIDYDQSEYRTKKALPKEELQFVVYPAIAPNNFTEVIIPF</sequence>
<feature type="compositionally biased region" description="Polar residues" evidence="2">
    <location>
        <begin position="398"/>
        <end position="414"/>
    </location>
</feature>
<accession>A0A6A5HQV7</accession>
<dbReference type="Pfam" id="PF00069">
    <property type="entry name" value="Pkinase"/>
    <property type="match status" value="1"/>
</dbReference>
<evidence type="ECO:0000256" key="3">
    <source>
        <dbReference type="SAM" id="Phobius"/>
    </source>
</evidence>
<dbReference type="SMART" id="SM00220">
    <property type="entry name" value="S_TKc"/>
    <property type="match status" value="1"/>
</dbReference>
<feature type="transmembrane region" description="Helical" evidence="3">
    <location>
        <begin position="217"/>
        <end position="236"/>
    </location>
</feature>
<dbReference type="GO" id="GO:0004674">
    <property type="term" value="F:protein serine/threonine kinase activity"/>
    <property type="evidence" value="ECO:0007669"/>
    <property type="project" value="UniProtKB-EC"/>
</dbReference>
<evidence type="ECO:0000256" key="2">
    <source>
        <dbReference type="SAM" id="MobiDB-lite"/>
    </source>
</evidence>
<dbReference type="InterPro" id="IPR050235">
    <property type="entry name" value="CK1_Ser-Thr_kinase"/>
</dbReference>
<dbReference type="InterPro" id="IPR011009">
    <property type="entry name" value="Kinase-like_dom_sf"/>
</dbReference>
<evidence type="ECO:0000259" key="4">
    <source>
        <dbReference type="PROSITE" id="PS50011"/>
    </source>
</evidence>
<dbReference type="InterPro" id="IPR008271">
    <property type="entry name" value="Ser/Thr_kinase_AS"/>
</dbReference>
<keyword evidence="3" id="KW-0472">Membrane</keyword>
<keyword evidence="3" id="KW-1133">Transmembrane helix</keyword>
<dbReference type="CTD" id="9817748"/>
<dbReference type="EMBL" id="WUAV01000001">
    <property type="protein sequence ID" value="KAF1770298.1"/>
    <property type="molecule type" value="Genomic_DNA"/>
</dbReference>
<dbReference type="PANTHER" id="PTHR11909">
    <property type="entry name" value="CASEIN KINASE-RELATED"/>
    <property type="match status" value="1"/>
</dbReference>
<dbReference type="GeneID" id="9817748"/>
<reference evidence="5 6" key="1">
    <citation type="submission" date="2019-12" db="EMBL/GenBank/DDBJ databases">
        <title>Chromosome-level assembly of the Caenorhabditis remanei genome.</title>
        <authorList>
            <person name="Teterina A.A."/>
            <person name="Willis J.H."/>
            <person name="Phillips P.C."/>
        </authorList>
    </citation>
    <scope>NUCLEOTIDE SEQUENCE [LARGE SCALE GENOMIC DNA]</scope>
    <source>
        <strain evidence="5 6">PX506</strain>
        <tissue evidence="5">Whole organism</tissue>
    </source>
</reference>
<proteinExistence type="predicted"/>
<dbReference type="PROSITE" id="PS00108">
    <property type="entry name" value="PROTEIN_KINASE_ST"/>
    <property type="match status" value="1"/>
</dbReference>
<feature type="domain" description="Protein kinase" evidence="4">
    <location>
        <begin position="23"/>
        <end position="303"/>
    </location>
</feature>